<dbReference type="AlphaFoldDB" id="Q1YZ10"/>
<feature type="chain" id="PRO_5004197971" evidence="1">
    <location>
        <begin position="19"/>
        <end position="145"/>
    </location>
</feature>
<dbReference type="OrthoDB" id="6267264at2"/>
<evidence type="ECO:0000256" key="1">
    <source>
        <dbReference type="SAM" id="SignalP"/>
    </source>
</evidence>
<evidence type="ECO:0000313" key="3">
    <source>
        <dbReference type="Proteomes" id="UP000003789"/>
    </source>
</evidence>
<proteinExistence type="predicted"/>
<accession>Q1YZ10</accession>
<comment type="caution">
    <text evidence="2">The sequence shown here is derived from an EMBL/GenBank/DDBJ whole genome shotgun (WGS) entry which is preliminary data.</text>
</comment>
<sequence length="145" mass="16547">MKKLALTIMMLTSLNATAATQSPTNSDLTVFNKEMRQLEQVDIKDKVYISTLSDGYVAVADSSEYLSEFTKVERITDQQAKEMKLAKERSFYVYSSIGTEQVAKNIKKHLEKDFPKYFTVTFYKNKKGNETGREFLAHVVEYSGS</sequence>
<organism evidence="2 3">
    <name type="scientific">Photobacterium profundum 3TCK</name>
    <dbReference type="NCBI Taxonomy" id="314280"/>
    <lineage>
        <taxon>Bacteria</taxon>
        <taxon>Pseudomonadati</taxon>
        <taxon>Pseudomonadota</taxon>
        <taxon>Gammaproteobacteria</taxon>
        <taxon>Vibrionales</taxon>
        <taxon>Vibrionaceae</taxon>
        <taxon>Photobacterium</taxon>
    </lineage>
</organism>
<reference evidence="2 3" key="1">
    <citation type="submission" date="2006-03" db="EMBL/GenBank/DDBJ databases">
        <authorList>
            <person name="Bartlett D.H."/>
            <person name="Valle G."/>
            <person name="Lauro F.M."/>
            <person name="Vezzi A."/>
            <person name="Simonato F."/>
            <person name="Eloe E."/>
            <person name="Vitulo N."/>
            <person name="Stratton T.K."/>
            <person name="D'angelo M."/>
            <person name="Ferriera S."/>
            <person name="Johnson J."/>
            <person name="Kravitz S."/>
            <person name="Beeson K."/>
            <person name="Sutton G."/>
            <person name="Rogers Y."/>
            <person name="Friedman R."/>
            <person name="Frazier M."/>
            <person name="Venter J.C."/>
        </authorList>
    </citation>
    <scope>NUCLEOTIDE SEQUENCE [LARGE SCALE GENOMIC DNA]</scope>
    <source>
        <strain evidence="2 3">3TCK</strain>
    </source>
</reference>
<dbReference type="EMBL" id="AAPH01000033">
    <property type="protein sequence ID" value="EAS41531.1"/>
    <property type="molecule type" value="Genomic_DNA"/>
</dbReference>
<protein>
    <submittedName>
        <fullName evidence="2">Uncharacterized protein</fullName>
    </submittedName>
</protein>
<dbReference type="RefSeq" id="WP_006229578.1">
    <property type="nucleotide sequence ID" value="NZ_CH724134.1"/>
</dbReference>
<evidence type="ECO:0000313" key="2">
    <source>
        <dbReference type="EMBL" id="EAS41531.1"/>
    </source>
</evidence>
<dbReference type="Proteomes" id="UP000003789">
    <property type="component" value="Unassembled WGS sequence"/>
</dbReference>
<feature type="signal peptide" evidence="1">
    <location>
        <begin position="1"/>
        <end position="18"/>
    </location>
</feature>
<keyword evidence="1" id="KW-0732">Signal</keyword>
<name>Q1YZ10_9GAMM</name>
<dbReference type="HOGENOM" id="CLU_143534_0_0_6"/>
<gene>
    <name evidence="2" type="ORF">P3TCK_07811</name>
</gene>